<protein>
    <recommendedName>
        <fullName evidence="1">anthranilate synthase</fullName>
        <ecNumber evidence="1">4.1.3.27</ecNumber>
    </recommendedName>
</protein>
<dbReference type="Proteomes" id="UP000239539">
    <property type="component" value="Unassembled WGS sequence"/>
</dbReference>
<comment type="catalytic activity">
    <reaction evidence="4">
        <text>chorismate + L-glutamine = anthranilate + pyruvate + L-glutamate + H(+)</text>
        <dbReference type="Rhea" id="RHEA:21732"/>
        <dbReference type="ChEBI" id="CHEBI:15361"/>
        <dbReference type="ChEBI" id="CHEBI:15378"/>
        <dbReference type="ChEBI" id="CHEBI:16567"/>
        <dbReference type="ChEBI" id="CHEBI:29748"/>
        <dbReference type="ChEBI" id="CHEBI:29985"/>
        <dbReference type="ChEBI" id="CHEBI:58359"/>
        <dbReference type="EC" id="4.1.3.27"/>
    </reaction>
</comment>
<reference evidence="7" key="1">
    <citation type="journal article" date="2020" name="Int. J. Syst. Evol. Microbiol.">
        <title>Alteromonas alba sp. nov., a marine bacterium isolated from the seawater of the West Pacific Ocean.</title>
        <authorList>
            <person name="Sun C."/>
            <person name="Wu Y.-H."/>
            <person name="Xamxidin M."/>
            <person name="Cheng H."/>
            <person name="Xu X.-W."/>
        </authorList>
    </citation>
    <scope>NUCLEOTIDE SEQUENCE [LARGE SCALE GENOMIC DNA]</scope>
    <source>
        <strain evidence="7">9a2</strain>
    </source>
</reference>
<evidence type="ECO:0000313" key="7">
    <source>
        <dbReference type="Proteomes" id="UP000239539"/>
    </source>
</evidence>
<dbReference type="InterPro" id="IPR050472">
    <property type="entry name" value="Anth_synth/Amidotransfase"/>
</dbReference>
<sequence length="210" mass="22899">MNHQVTTLFLLDNVDSFTYNLVDELRTLDLDIKVYRNTVSAELLFNKMQEQATKGPVLLMLSPGPGAPSDAGCMPALLKMVSGVFPVIGICLGHQAIVEYYGGTVGRASQVMHGKSSAITHSEEAMFKGLQQPLHVARYHSLVAHELPEKLTVCASTINDDGSEAVMAVYNDEDRMLGFQFHPESILTAHGSLLLKQSIDYLTLQGANHA</sequence>
<proteinExistence type="predicted"/>
<dbReference type="PANTHER" id="PTHR43418">
    <property type="entry name" value="MULTIFUNCTIONAL TRYPTOPHAN BIOSYNTHESIS PROTEIN-RELATED"/>
    <property type="match status" value="1"/>
</dbReference>
<dbReference type="InterPro" id="IPR017926">
    <property type="entry name" value="GATASE"/>
</dbReference>
<dbReference type="EC" id="4.1.3.27" evidence="1"/>
<gene>
    <name evidence="6" type="ORF">C6Y39_14655</name>
</gene>
<dbReference type="InterPro" id="IPR029062">
    <property type="entry name" value="Class_I_gatase-like"/>
</dbReference>
<dbReference type="PROSITE" id="PS51273">
    <property type="entry name" value="GATASE_TYPE_1"/>
    <property type="match status" value="1"/>
</dbReference>
<name>A0ABX5CLE6_9ALTE</name>
<keyword evidence="3" id="KW-0456">Lyase</keyword>
<keyword evidence="2" id="KW-0315">Glutamine amidotransferase</keyword>
<dbReference type="InterPro" id="IPR006221">
    <property type="entry name" value="TrpG/PapA_dom"/>
</dbReference>
<feature type="domain" description="Glutamine amidotransferase" evidence="5">
    <location>
        <begin position="10"/>
        <end position="198"/>
    </location>
</feature>
<dbReference type="CDD" id="cd01743">
    <property type="entry name" value="GATase1_Anthranilate_Synthase"/>
    <property type="match status" value="1"/>
</dbReference>
<dbReference type="PANTHER" id="PTHR43418:SF2">
    <property type="entry name" value="BIFUNCTIONAL PROTEIN TRPGD"/>
    <property type="match status" value="1"/>
</dbReference>
<dbReference type="SUPFAM" id="SSF52317">
    <property type="entry name" value="Class I glutamine amidotransferase-like"/>
    <property type="match status" value="1"/>
</dbReference>
<evidence type="ECO:0000256" key="4">
    <source>
        <dbReference type="ARBA" id="ARBA00047683"/>
    </source>
</evidence>
<keyword evidence="7" id="KW-1185">Reference proteome</keyword>
<evidence type="ECO:0000256" key="3">
    <source>
        <dbReference type="ARBA" id="ARBA00023239"/>
    </source>
</evidence>
<organism evidence="6 7">
    <name type="scientific">Alteromonas gracilis</name>
    <dbReference type="NCBI Taxonomy" id="1479524"/>
    <lineage>
        <taxon>Bacteria</taxon>
        <taxon>Pseudomonadati</taxon>
        <taxon>Pseudomonadota</taxon>
        <taxon>Gammaproteobacteria</taxon>
        <taxon>Alteromonadales</taxon>
        <taxon>Alteromonadaceae</taxon>
        <taxon>Alteromonas/Salinimonas group</taxon>
        <taxon>Alteromonas</taxon>
    </lineage>
</organism>
<evidence type="ECO:0000259" key="5">
    <source>
        <dbReference type="Pfam" id="PF00117"/>
    </source>
</evidence>
<dbReference type="PRINTS" id="PR00099">
    <property type="entry name" value="CPSGATASE"/>
</dbReference>
<evidence type="ECO:0000313" key="6">
    <source>
        <dbReference type="EMBL" id="PRO68267.1"/>
    </source>
</evidence>
<dbReference type="PRINTS" id="PR00097">
    <property type="entry name" value="ANTSNTHASEII"/>
</dbReference>
<evidence type="ECO:0000256" key="2">
    <source>
        <dbReference type="ARBA" id="ARBA00022962"/>
    </source>
</evidence>
<dbReference type="EMBL" id="PVNO01000027">
    <property type="protein sequence ID" value="PRO68267.1"/>
    <property type="molecule type" value="Genomic_DNA"/>
</dbReference>
<accession>A0ABX5CLE6</accession>
<dbReference type="Gene3D" id="3.40.50.880">
    <property type="match status" value="1"/>
</dbReference>
<evidence type="ECO:0000256" key="1">
    <source>
        <dbReference type="ARBA" id="ARBA00012266"/>
    </source>
</evidence>
<comment type="caution">
    <text evidence="6">The sequence shown here is derived from an EMBL/GenBank/DDBJ whole genome shotgun (WGS) entry which is preliminary data.</text>
</comment>
<dbReference type="RefSeq" id="WP_105931975.1">
    <property type="nucleotide sequence ID" value="NZ_PVNO01000027.1"/>
</dbReference>
<dbReference type="PRINTS" id="PR00096">
    <property type="entry name" value="GATASE"/>
</dbReference>
<dbReference type="NCBIfam" id="TIGR00566">
    <property type="entry name" value="trpG_papA"/>
    <property type="match status" value="1"/>
</dbReference>
<dbReference type="Pfam" id="PF00117">
    <property type="entry name" value="GATase"/>
    <property type="match status" value="1"/>
</dbReference>